<protein>
    <submittedName>
        <fullName evidence="1">Uncharacterized protein</fullName>
    </submittedName>
</protein>
<comment type="caution">
    <text evidence="1">The sequence shown here is derived from an EMBL/GenBank/DDBJ whole genome shotgun (WGS) entry which is preliminary data.</text>
</comment>
<keyword evidence="2" id="KW-1185">Reference proteome</keyword>
<organism evidence="1 2">
    <name type="scientific">Nonomuraea recticatena</name>
    <dbReference type="NCBI Taxonomy" id="46178"/>
    <lineage>
        <taxon>Bacteria</taxon>
        <taxon>Bacillati</taxon>
        <taxon>Actinomycetota</taxon>
        <taxon>Actinomycetes</taxon>
        <taxon>Streptosporangiales</taxon>
        <taxon>Streptosporangiaceae</taxon>
        <taxon>Nonomuraea</taxon>
    </lineage>
</organism>
<evidence type="ECO:0000313" key="2">
    <source>
        <dbReference type="Proteomes" id="UP001501666"/>
    </source>
</evidence>
<dbReference type="EMBL" id="BAAATE010000043">
    <property type="protein sequence ID" value="GAA2696391.1"/>
    <property type="molecule type" value="Genomic_DNA"/>
</dbReference>
<reference evidence="1 2" key="1">
    <citation type="journal article" date="2019" name="Int. J. Syst. Evol. Microbiol.">
        <title>The Global Catalogue of Microorganisms (GCM) 10K type strain sequencing project: providing services to taxonomists for standard genome sequencing and annotation.</title>
        <authorList>
            <consortium name="The Broad Institute Genomics Platform"/>
            <consortium name="The Broad Institute Genome Sequencing Center for Infectious Disease"/>
            <person name="Wu L."/>
            <person name="Ma J."/>
        </authorList>
    </citation>
    <scope>NUCLEOTIDE SEQUENCE [LARGE SCALE GENOMIC DNA]</scope>
    <source>
        <strain evidence="1 2">JCM 6835</strain>
    </source>
</reference>
<name>A0ABN3TBQ2_9ACTN</name>
<accession>A0ABN3TBQ2</accession>
<proteinExistence type="predicted"/>
<sequence length="232" mass="25809">MPQLDESVMIKSLGSTYWRWIQYQEKALWCWNATGSFAMPLNTPEPPGRIRDETRSHLGQIARASGDGPKLLGEIALDDVEVSTPHQVFALLVRDIEAGAGLETAQPVGWRFLLESGGNVLAGAEVSETPERTFPPTFYRSSSVGATATAVKAARALPQLQLARFDLRLLRIPELYQIALWLHSPNTDLLIPLTPSPIGREGQVTPPPVFFRELTTRARDYRARQPRDREPA</sequence>
<dbReference type="Proteomes" id="UP001501666">
    <property type="component" value="Unassembled WGS sequence"/>
</dbReference>
<evidence type="ECO:0000313" key="1">
    <source>
        <dbReference type="EMBL" id="GAA2696391.1"/>
    </source>
</evidence>
<gene>
    <name evidence="1" type="ORF">GCM10010412_090270</name>
</gene>